<evidence type="ECO:0000313" key="2">
    <source>
        <dbReference type="EMBL" id="KAK3384695.1"/>
    </source>
</evidence>
<dbReference type="PANTHER" id="PTHR43157">
    <property type="entry name" value="PHOSPHATIDYLINOSITOL-GLYCAN BIOSYNTHESIS CLASS F PROTEIN-RELATED"/>
    <property type="match status" value="1"/>
</dbReference>
<dbReference type="InterPro" id="IPR002347">
    <property type="entry name" value="SDR_fam"/>
</dbReference>
<dbReference type="EMBL" id="JAULSN010000001">
    <property type="protein sequence ID" value="KAK3384695.1"/>
    <property type="molecule type" value="Genomic_DNA"/>
</dbReference>
<comment type="caution">
    <text evidence="2">The sequence shown here is derived from an EMBL/GenBank/DDBJ whole genome shotgun (WGS) entry which is preliminary data.</text>
</comment>
<dbReference type="AlphaFoldDB" id="A0AAE0NNF6"/>
<protein>
    <submittedName>
        <fullName evidence="2">Uncharacterized protein</fullName>
    </submittedName>
</protein>
<proteinExistence type="predicted"/>
<organism evidence="2 3">
    <name type="scientific">Lasiosphaeria ovina</name>
    <dbReference type="NCBI Taxonomy" id="92902"/>
    <lineage>
        <taxon>Eukaryota</taxon>
        <taxon>Fungi</taxon>
        <taxon>Dikarya</taxon>
        <taxon>Ascomycota</taxon>
        <taxon>Pezizomycotina</taxon>
        <taxon>Sordariomycetes</taxon>
        <taxon>Sordariomycetidae</taxon>
        <taxon>Sordariales</taxon>
        <taxon>Lasiosphaeriaceae</taxon>
        <taxon>Lasiosphaeria</taxon>
    </lineage>
</organism>
<accession>A0AAE0NNF6</accession>
<keyword evidence="3" id="KW-1185">Reference proteome</keyword>
<dbReference type="SUPFAM" id="SSF51735">
    <property type="entry name" value="NAD(P)-binding Rossmann-fold domains"/>
    <property type="match status" value="1"/>
</dbReference>
<evidence type="ECO:0000313" key="3">
    <source>
        <dbReference type="Proteomes" id="UP001287356"/>
    </source>
</evidence>
<dbReference type="Proteomes" id="UP001287356">
    <property type="component" value="Unassembled WGS sequence"/>
</dbReference>
<keyword evidence="1" id="KW-0560">Oxidoreductase</keyword>
<reference evidence="2" key="2">
    <citation type="submission" date="2023-06" db="EMBL/GenBank/DDBJ databases">
        <authorList>
            <consortium name="Lawrence Berkeley National Laboratory"/>
            <person name="Haridas S."/>
            <person name="Hensen N."/>
            <person name="Bonometti L."/>
            <person name="Westerberg I."/>
            <person name="Brannstrom I.O."/>
            <person name="Guillou S."/>
            <person name="Cros-Aarteil S."/>
            <person name="Calhoun S."/>
            <person name="Kuo A."/>
            <person name="Mondo S."/>
            <person name="Pangilinan J."/>
            <person name="Riley R."/>
            <person name="Labutti K."/>
            <person name="Andreopoulos B."/>
            <person name="Lipzen A."/>
            <person name="Chen C."/>
            <person name="Yanf M."/>
            <person name="Daum C."/>
            <person name="Ng V."/>
            <person name="Clum A."/>
            <person name="Steindorff A."/>
            <person name="Ohm R."/>
            <person name="Martin F."/>
            <person name="Silar P."/>
            <person name="Natvig D."/>
            <person name="Lalanne C."/>
            <person name="Gautier V."/>
            <person name="Ament-Velasquez S.L."/>
            <person name="Kruys A."/>
            <person name="Hutchinson M.I."/>
            <person name="Powell A.J."/>
            <person name="Barry K."/>
            <person name="Miller A.N."/>
            <person name="Grigoriev I.V."/>
            <person name="Debuchy R."/>
            <person name="Gladieux P."/>
            <person name="Thoren M.H."/>
            <person name="Johannesson H."/>
        </authorList>
    </citation>
    <scope>NUCLEOTIDE SEQUENCE</scope>
    <source>
        <strain evidence="2">CBS 958.72</strain>
    </source>
</reference>
<name>A0AAE0NNF6_9PEZI</name>
<dbReference type="PANTHER" id="PTHR43157:SF31">
    <property type="entry name" value="PHOSPHATIDYLINOSITOL-GLYCAN BIOSYNTHESIS CLASS F PROTEIN"/>
    <property type="match status" value="1"/>
</dbReference>
<evidence type="ECO:0000256" key="1">
    <source>
        <dbReference type="ARBA" id="ARBA00023002"/>
    </source>
</evidence>
<dbReference type="GO" id="GO:0016491">
    <property type="term" value="F:oxidoreductase activity"/>
    <property type="evidence" value="ECO:0007669"/>
    <property type="project" value="UniProtKB-KW"/>
</dbReference>
<dbReference type="Pfam" id="PF00106">
    <property type="entry name" value="adh_short"/>
    <property type="match status" value="1"/>
</dbReference>
<gene>
    <name evidence="2" type="ORF">B0T24DRAFT_564342</name>
</gene>
<sequence length="294" mass="31504">MSAIAKTIVATGASSGLGFEAIKTLLGQAQPYKFILGARNVGTTEAAYSKLGFDSTKHTLTVLPLELSDLRTTKTFAQQTLEHLGHDKLDYLLLNAATTSVGADPSPHGPAKWCEAYVVNHLSQHYLIHLLREKLAASKSRVVVVSTGAIRQISDPKTLDVDLKAGSAAKGLGLYAADKFAQFLGAQWWRRQLQGQATVVAVSPGLIPGTGLGRGGNMTIPENLPDAKSVAEGAASILAAFTRDDVPADPEQIFLTSWGEWWPKDVYAPALDKDLQDKWSPSKEEIEREAGISA</sequence>
<dbReference type="InterPro" id="IPR036291">
    <property type="entry name" value="NAD(P)-bd_dom_sf"/>
</dbReference>
<reference evidence="2" key="1">
    <citation type="journal article" date="2023" name="Mol. Phylogenet. Evol.">
        <title>Genome-scale phylogeny and comparative genomics of the fungal order Sordariales.</title>
        <authorList>
            <person name="Hensen N."/>
            <person name="Bonometti L."/>
            <person name="Westerberg I."/>
            <person name="Brannstrom I.O."/>
            <person name="Guillou S."/>
            <person name="Cros-Aarteil S."/>
            <person name="Calhoun S."/>
            <person name="Haridas S."/>
            <person name="Kuo A."/>
            <person name="Mondo S."/>
            <person name="Pangilinan J."/>
            <person name="Riley R."/>
            <person name="LaButti K."/>
            <person name="Andreopoulos B."/>
            <person name="Lipzen A."/>
            <person name="Chen C."/>
            <person name="Yan M."/>
            <person name="Daum C."/>
            <person name="Ng V."/>
            <person name="Clum A."/>
            <person name="Steindorff A."/>
            <person name="Ohm R.A."/>
            <person name="Martin F."/>
            <person name="Silar P."/>
            <person name="Natvig D.O."/>
            <person name="Lalanne C."/>
            <person name="Gautier V."/>
            <person name="Ament-Velasquez S.L."/>
            <person name="Kruys A."/>
            <person name="Hutchinson M.I."/>
            <person name="Powell A.J."/>
            <person name="Barry K."/>
            <person name="Miller A.N."/>
            <person name="Grigoriev I.V."/>
            <person name="Debuchy R."/>
            <person name="Gladieux P."/>
            <person name="Hiltunen Thoren M."/>
            <person name="Johannesson H."/>
        </authorList>
    </citation>
    <scope>NUCLEOTIDE SEQUENCE</scope>
    <source>
        <strain evidence="2">CBS 958.72</strain>
    </source>
</reference>
<dbReference type="Gene3D" id="3.40.50.720">
    <property type="entry name" value="NAD(P)-binding Rossmann-like Domain"/>
    <property type="match status" value="1"/>
</dbReference>